<keyword evidence="8" id="KW-0548">Nucleotidyltransferase</keyword>
<dbReference type="EC" id="2.7.1.25" evidence="2 6"/>
<keyword evidence="3 6" id="KW-0808">Transferase</keyword>
<organism evidence="8 9">
    <name type="scientific">Paeniglutamicibacter cryotolerans</name>
    <dbReference type="NCBI Taxonomy" id="670079"/>
    <lineage>
        <taxon>Bacteria</taxon>
        <taxon>Bacillati</taxon>
        <taxon>Actinomycetota</taxon>
        <taxon>Actinomycetes</taxon>
        <taxon>Micrococcales</taxon>
        <taxon>Micrococcaceae</taxon>
        <taxon>Paeniglutamicibacter</taxon>
    </lineage>
</organism>
<gene>
    <name evidence="8" type="ORF">E9229_002191</name>
</gene>
<dbReference type="SUPFAM" id="SSF52540">
    <property type="entry name" value="P-loop containing nucleoside triphosphate hydrolases"/>
    <property type="match status" value="1"/>
</dbReference>
<evidence type="ECO:0000256" key="2">
    <source>
        <dbReference type="ARBA" id="ARBA00012121"/>
    </source>
</evidence>
<evidence type="ECO:0000313" key="8">
    <source>
        <dbReference type="EMBL" id="MBB2996000.1"/>
    </source>
</evidence>
<evidence type="ECO:0000256" key="1">
    <source>
        <dbReference type="ARBA" id="ARBA00001823"/>
    </source>
</evidence>
<accession>A0A839QJH8</accession>
<dbReference type="GO" id="GO:0010134">
    <property type="term" value="P:sulfate assimilation via adenylyl sulfate reduction"/>
    <property type="evidence" value="ECO:0007669"/>
    <property type="project" value="TreeGrafter"/>
</dbReference>
<dbReference type="GO" id="GO:0070814">
    <property type="term" value="P:hydrogen sulfide biosynthetic process"/>
    <property type="evidence" value="ECO:0007669"/>
    <property type="project" value="UniProtKB-UniPathway"/>
</dbReference>
<dbReference type="PANTHER" id="PTHR42700">
    <property type="entry name" value="SULFATE ADENYLYLTRANSFERASE"/>
    <property type="match status" value="1"/>
</dbReference>
<dbReference type="InterPro" id="IPR027417">
    <property type="entry name" value="P-loop_NTPase"/>
</dbReference>
<dbReference type="Pfam" id="PF01583">
    <property type="entry name" value="APS_kinase"/>
    <property type="match status" value="1"/>
</dbReference>
<dbReference type="EMBL" id="JACHVS010000001">
    <property type="protein sequence ID" value="MBB2996000.1"/>
    <property type="molecule type" value="Genomic_DNA"/>
</dbReference>
<evidence type="ECO:0000313" key="9">
    <source>
        <dbReference type="Proteomes" id="UP000523000"/>
    </source>
</evidence>
<evidence type="ECO:0000259" key="7">
    <source>
        <dbReference type="Pfam" id="PF01583"/>
    </source>
</evidence>
<dbReference type="NCBIfam" id="TIGR00455">
    <property type="entry name" value="apsK"/>
    <property type="match status" value="1"/>
</dbReference>
<dbReference type="GO" id="GO:0005737">
    <property type="term" value="C:cytoplasm"/>
    <property type="evidence" value="ECO:0007669"/>
    <property type="project" value="TreeGrafter"/>
</dbReference>
<dbReference type="GO" id="GO:0005524">
    <property type="term" value="F:ATP binding"/>
    <property type="evidence" value="ECO:0007669"/>
    <property type="project" value="UniProtKB-KW"/>
</dbReference>
<reference evidence="8 9" key="1">
    <citation type="submission" date="2020-08" db="EMBL/GenBank/DDBJ databases">
        <title>Sequencing the genomes of 1000 actinobacteria strains.</title>
        <authorList>
            <person name="Klenk H.-P."/>
        </authorList>
    </citation>
    <scope>NUCLEOTIDE SEQUENCE [LARGE SCALE GENOMIC DNA]</scope>
    <source>
        <strain evidence="8 9">DSM 22826</strain>
    </source>
</reference>
<feature type="domain" description="APS kinase" evidence="7">
    <location>
        <begin position="217"/>
        <end position="368"/>
    </location>
</feature>
<keyword evidence="4 6" id="KW-0547">Nucleotide-binding</keyword>
<keyword evidence="6" id="KW-0418">Kinase</keyword>
<sequence>MRDLDETLHLPVVTLPDGDLDALELLLGGLINDELSYPIGMVGTLISAPAHPELTGAPGVLLADRDRTPLARAQLAPESASSISSSRLLAGGVSALARAEHGPFRGNRITSPVPGTPVVLLDGAPTPVLLERIRSFRNTVASSIQFVLITTSAEFRNPDFAGLLAELEAGSRLVGAVNPGILVVPPDIPAAIPLARLRAKVLLDARNGESLHRADAGKVVLLSGLSGSGKSTVGRELLDRIRTMDRHRAVLLDGDDIRQFLSKGLGFSREDRETNVERIGWVAARVSEAGGVAICTPIAPFEETRARLKTLAEEAGGFLLVHVSTPLEICEQRDRKGLYAKARAGLIGDFTGISSPYETPLEPDLTIDTTLVPVATAVDLIIDRLYPGEQAGS</sequence>
<dbReference type="UniPathway" id="UPA00140">
    <property type="reaction ID" value="UER00205"/>
</dbReference>
<dbReference type="InterPro" id="IPR050512">
    <property type="entry name" value="Sulf_AdTrans/APS_kinase"/>
</dbReference>
<dbReference type="Proteomes" id="UP000523000">
    <property type="component" value="Unassembled WGS sequence"/>
</dbReference>
<comment type="catalytic activity">
    <reaction evidence="1 6">
        <text>adenosine 5'-phosphosulfate + ATP = 3'-phosphoadenylyl sulfate + ADP + H(+)</text>
        <dbReference type="Rhea" id="RHEA:24152"/>
        <dbReference type="ChEBI" id="CHEBI:15378"/>
        <dbReference type="ChEBI" id="CHEBI:30616"/>
        <dbReference type="ChEBI" id="CHEBI:58243"/>
        <dbReference type="ChEBI" id="CHEBI:58339"/>
        <dbReference type="ChEBI" id="CHEBI:456216"/>
        <dbReference type="EC" id="2.7.1.25"/>
    </reaction>
</comment>
<keyword evidence="9" id="KW-1185">Reference proteome</keyword>
<dbReference type="InterPro" id="IPR002891">
    <property type="entry name" value="APS"/>
</dbReference>
<dbReference type="InterPro" id="IPR059117">
    <property type="entry name" value="APS_kinase_dom"/>
</dbReference>
<proteinExistence type="inferred from homology"/>
<comment type="pathway">
    <text evidence="6">Sulfur metabolism; hydrogen sulfide biosynthesis; sulfite from sulfate: step 2/3.</text>
</comment>
<comment type="function">
    <text evidence="6">Catalyzes the synthesis of activated sulfate.</text>
</comment>
<dbReference type="GO" id="GO:0004020">
    <property type="term" value="F:adenylylsulfate kinase activity"/>
    <property type="evidence" value="ECO:0007669"/>
    <property type="project" value="UniProtKB-EC"/>
</dbReference>
<dbReference type="GO" id="GO:0019379">
    <property type="term" value="P:sulfate assimilation, phosphoadenylyl sulfate reduction by phosphoadenylyl-sulfate reductase (thioredoxin)"/>
    <property type="evidence" value="ECO:0007669"/>
    <property type="project" value="TreeGrafter"/>
</dbReference>
<dbReference type="Gene3D" id="3.40.50.300">
    <property type="entry name" value="P-loop containing nucleotide triphosphate hydrolases"/>
    <property type="match status" value="1"/>
</dbReference>
<dbReference type="RefSeq" id="WP_183511188.1">
    <property type="nucleotide sequence ID" value="NZ_BAABGK010000042.1"/>
</dbReference>
<evidence type="ECO:0000256" key="5">
    <source>
        <dbReference type="ARBA" id="ARBA00022840"/>
    </source>
</evidence>
<comment type="similarity">
    <text evidence="6">Belongs to the APS kinase family.</text>
</comment>
<comment type="caution">
    <text evidence="8">The sequence shown here is derived from an EMBL/GenBank/DDBJ whole genome shotgun (WGS) entry which is preliminary data.</text>
</comment>
<dbReference type="PANTHER" id="PTHR42700:SF1">
    <property type="entry name" value="SULFATE ADENYLYLTRANSFERASE"/>
    <property type="match status" value="1"/>
</dbReference>
<keyword evidence="5 6" id="KW-0067">ATP-binding</keyword>
<name>A0A839QJH8_9MICC</name>
<dbReference type="CDD" id="cd02027">
    <property type="entry name" value="APSK"/>
    <property type="match status" value="1"/>
</dbReference>
<dbReference type="AlphaFoldDB" id="A0A839QJH8"/>
<evidence type="ECO:0000256" key="3">
    <source>
        <dbReference type="ARBA" id="ARBA00022679"/>
    </source>
</evidence>
<evidence type="ECO:0000256" key="6">
    <source>
        <dbReference type="RuleBase" id="RU004347"/>
    </source>
</evidence>
<dbReference type="GO" id="GO:0004781">
    <property type="term" value="F:sulfate adenylyltransferase (ATP) activity"/>
    <property type="evidence" value="ECO:0007669"/>
    <property type="project" value="TreeGrafter"/>
</dbReference>
<protein>
    <recommendedName>
        <fullName evidence="2 6">Adenylyl-sulfate kinase</fullName>
        <ecNumber evidence="2 6">2.7.1.25</ecNumber>
    </recommendedName>
</protein>
<evidence type="ECO:0000256" key="4">
    <source>
        <dbReference type="ARBA" id="ARBA00022741"/>
    </source>
</evidence>